<organism evidence="1">
    <name type="scientific">viral metagenome</name>
    <dbReference type="NCBI Taxonomy" id="1070528"/>
    <lineage>
        <taxon>unclassified sequences</taxon>
        <taxon>metagenomes</taxon>
        <taxon>organismal metagenomes</taxon>
    </lineage>
</organism>
<dbReference type="GO" id="GO:0003743">
    <property type="term" value="F:translation initiation factor activity"/>
    <property type="evidence" value="ECO:0007669"/>
    <property type="project" value="InterPro"/>
</dbReference>
<reference evidence="1" key="1">
    <citation type="journal article" date="2020" name="Nature">
        <title>Giant virus diversity and host interactions through global metagenomics.</title>
        <authorList>
            <person name="Schulz F."/>
            <person name="Roux S."/>
            <person name="Paez-Espino D."/>
            <person name="Jungbluth S."/>
            <person name="Walsh D.A."/>
            <person name="Denef V.J."/>
            <person name="McMahon K.D."/>
            <person name="Konstantinidis K.T."/>
            <person name="Eloe-Fadrosh E.A."/>
            <person name="Kyrpides N.C."/>
            <person name="Woyke T."/>
        </authorList>
    </citation>
    <scope>NUCLEOTIDE SEQUENCE</scope>
    <source>
        <strain evidence="1">GVMAG-M-3300025727-45</strain>
    </source>
</reference>
<proteinExistence type="predicted"/>
<dbReference type="EMBL" id="MN740311">
    <property type="protein sequence ID" value="QHT99641.1"/>
    <property type="molecule type" value="Genomic_DNA"/>
</dbReference>
<dbReference type="InterPro" id="IPR023398">
    <property type="entry name" value="TIF_eIF4e-like"/>
</dbReference>
<evidence type="ECO:0000313" key="1">
    <source>
        <dbReference type="EMBL" id="QHT99641.1"/>
    </source>
</evidence>
<protein>
    <submittedName>
        <fullName evidence="1">Uncharacterized protein</fullName>
    </submittedName>
</protein>
<name>A0A6C0J1W3_9ZZZZ</name>
<dbReference type="AlphaFoldDB" id="A0A6C0J1W3"/>
<dbReference type="Gene3D" id="3.30.760.10">
    <property type="entry name" value="RNA Cap, Translation Initiation Factor Eif4e"/>
    <property type="match status" value="1"/>
</dbReference>
<accession>A0A6C0J1W3</accession>
<dbReference type="InterPro" id="IPR001040">
    <property type="entry name" value="TIF_eIF_4E"/>
</dbReference>
<dbReference type="SUPFAM" id="SSF55418">
    <property type="entry name" value="eIF4e-like"/>
    <property type="match status" value="1"/>
</dbReference>
<sequence>MKIYWDNTLFYKEYDMSFFDREVNHEFFSLTEDDLRKSDIPYMEIEILNKWNFYAHTKDSRVWNDESFEHLCSFETIYEMWDSFNDITRVIDDDYMFFLARDGVSPSESNNEHTHLWWITISEETIGNETNALHAWLNIMISIVGQKIFKDYENYQDIINMMSVTKKYYEKGNRQPEYIFKIYVNKDVSDRNLYRKINLGHDNFLSFSKNGKFIENKREHKPMKVKRNNQCYRKNKK</sequence>
<dbReference type="GO" id="GO:0003723">
    <property type="term" value="F:RNA binding"/>
    <property type="evidence" value="ECO:0007669"/>
    <property type="project" value="InterPro"/>
</dbReference>
<dbReference type="Pfam" id="PF01652">
    <property type="entry name" value="IF4E"/>
    <property type="match status" value="1"/>
</dbReference>